<dbReference type="Pfam" id="PF00067">
    <property type="entry name" value="p450"/>
    <property type="match status" value="1"/>
</dbReference>
<sequence>MREIPLSPKNAEPYESQLATLPIDEIDVAQPGLFQLGLAPRYFERLRRQAPVHYCANGLFGSYWSITRARDIEAVELDPATFSSEHFNGGISILSHPDDPQFLPSFIAMDPPRHTEQRKVIAPAFSNDRLVAMAAQLQSWSAEILDELPIGEAFDWVDRVSVELTARTLALLLGFPQARSRDLIRWSEATVALPGSPGFPTLADKLGVMQECLGTFDQIWAERLRTPDGDDLLSMLARCPETRGMPRAELQGNILLLIVAGNDTTRNSISGSVLAFDRFPGELEKLRRQPELMAGLTPEVLRWQTPVAHMRRTAMRDVSLGGRMIPKGDKVILWYLSANRDEERFAQADDFILDRGNARRHLAFGAGIHRCIGARLADLQLRTLWQEVLKRFPRIEVLHPPLRTFSTLMHGFTEMRVRIPERQAA</sequence>
<dbReference type="PROSITE" id="PS00086">
    <property type="entry name" value="CYTOCHROME_P450"/>
    <property type="match status" value="1"/>
</dbReference>
<dbReference type="InterPro" id="IPR002397">
    <property type="entry name" value="Cyt_P450_B"/>
</dbReference>
<dbReference type="PANTHER" id="PTHR46696:SF1">
    <property type="entry name" value="CYTOCHROME P450 YJIB-RELATED"/>
    <property type="match status" value="1"/>
</dbReference>
<dbReference type="RefSeq" id="WP_168052253.1">
    <property type="nucleotide sequence ID" value="NZ_JAATJR010000006.1"/>
</dbReference>
<dbReference type="Proteomes" id="UP000765160">
    <property type="component" value="Unassembled WGS sequence"/>
</dbReference>
<evidence type="ECO:0000256" key="1">
    <source>
        <dbReference type="ARBA" id="ARBA00010617"/>
    </source>
</evidence>
<dbReference type="InterPro" id="IPR036396">
    <property type="entry name" value="Cyt_P450_sf"/>
</dbReference>
<name>A0ABX1F4I9_9PROT</name>
<keyword evidence="2" id="KW-0503">Monooxygenase</keyword>
<evidence type="ECO:0000256" key="2">
    <source>
        <dbReference type="RuleBase" id="RU000461"/>
    </source>
</evidence>
<comment type="similarity">
    <text evidence="1 2">Belongs to the cytochrome P450 family.</text>
</comment>
<keyword evidence="2" id="KW-0349">Heme</keyword>
<protein>
    <submittedName>
        <fullName evidence="3">Cytochrome P450</fullName>
    </submittedName>
</protein>
<keyword evidence="4" id="KW-1185">Reference proteome</keyword>
<dbReference type="Gene3D" id="1.10.630.10">
    <property type="entry name" value="Cytochrome P450"/>
    <property type="match status" value="1"/>
</dbReference>
<dbReference type="SUPFAM" id="SSF48264">
    <property type="entry name" value="Cytochrome P450"/>
    <property type="match status" value="1"/>
</dbReference>
<keyword evidence="2" id="KW-0560">Oxidoreductase</keyword>
<keyword evidence="2" id="KW-0408">Iron</keyword>
<accession>A0ABX1F4I9</accession>
<reference evidence="3 4" key="1">
    <citation type="submission" date="2020-03" db="EMBL/GenBank/DDBJ databases">
        <title>Roseomonas selenitidurans sp. nov. isolated from soil.</title>
        <authorList>
            <person name="Liu H."/>
        </authorList>
    </citation>
    <scope>NUCLEOTIDE SEQUENCE [LARGE SCALE GENOMIC DNA]</scope>
    <source>
        <strain evidence="3 4">JCM 15073</strain>
    </source>
</reference>
<evidence type="ECO:0000313" key="3">
    <source>
        <dbReference type="EMBL" id="NKE47176.1"/>
    </source>
</evidence>
<organism evidence="3 4">
    <name type="scientific">Falsiroseomonas frigidaquae</name>
    <dbReference type="NCBI Taxonomy" id="487318"/>
    <lineage>
        <taxon>Bacteria</taxon>
        <taxon>Pseudomonadati</taxon>
        <taxon>Pseudomonadota</taxon>
        <taxon>Alphaproteobacteria</taxon>
        <taxon>Acetobacterales</taxon>
        <taxon>Roseomonadaceae</taxon>
        <taxon>Falsiroseomonas</taxon>
    </lineage>
</organism>
<dbReference type="InterPro" id="IPR017972">
    <property type="entry name" value="Cyt_P450_CS"/>
</dbReference>
<gene>
    <name evidence="3" type="ORF">HB662_20525</name>
</gene>
<dbReference type="PANTHER" id="PTHR46696">
    <property type="entry name" value="P450, PUTATIVE (EUROFUNG)-RELATED"/>
    <property type="match status" value="1"/>
</dbReference>
<evidence type="ECO:0000313" key="4">
    <source>
        <dbReference type="Proteomes" id="UP000765160"/>
    </source>
</evidence>
<keyword evidence="2" id="KW-0479">Metal-binding</keyword>
<dbReference type="EMBL" id="JAAVTX010000006">
    <property type="protein sequence ID" value="NKE47176.1"/>
    <property type="molecule type" value="Genomic_DNA"/>
</dbReference>
<proteinExistence type="inferred from homology"/>
<dbReference type="PRINTS" id="PR00359">
    <property type="entry name" value="BP450"/>
</dbReference>
<comment type="caution">
    <text evidence="3">The sequence shown here is derived from an EMBL/GenBank/DDBJ whole genome shotgun (WGS) entry which is preliminary data.</text>
</comment>
<dbReference type="InterPro" id="IPR001128">
    <property type="entry name" value="Cyt_P450"/>
</dbReference>